<protein>
    <submittedName>
        <fullName evidence="1">Uncharacterized protein</fullName>
    </submittedName>
</protein>
<dbReference type="EMBL" id="BIFT01000002">
    <property type="protein sequence ID" value="GCE29963.1"/>
    <property type="molecule type" value="Genomic_DNA"/>
</dbReference>
<proteinExistence type="predicted"/>
<evidence type="ECO:0000313" key="1">
    <source>
        <dbReference type="EMBL" id="GCE29963.1"/>
    </source>
</evidence>
<evidence type="ECO:0000313" key="2">
    <source>
        <dbReference type="Proteomes" id="UP000287171"/>
    </source>
</evidence>
<dbReference type="OrthoDB" id="9808719at2"/>
<sequence length="123" mass="14340">MNQQHITEFTPLVERYMTLWNEPDENVRRNLITDLWTEDGAQFTSLREIRGHQALMERVSSAYDKFVKTEGFLFKVSSPIETRHDAIKFHWEMIPATGGEAASVGTVFLLLSNDGRIHYDYQF</sequence>
<accession>A0A402BF07</accession>
<dbReference type="Proteomes" id="UP000287171">
    <property type="component" value="Unassembled WGS sequence"/>
</dbReference>
<comment type="caution">
    <text evidence="1">The sequence shown here is derived from an EMBL/GenBank/DDBJ whole genome shotgun (WGS) entry which is preliminary data.</text>
</comment>
<dbReference type="AlphaFoldDB" id="A0A402BF07"/>
<reference evidence="2" key="1">
    <citation type="submission" date="2018-12" db="EMBL/GenBank/DDBJ databases">
        <title>Tengunoibacter tsumagoiensis gen. nov., sp. nov., Dictyobacter kobayashii sp. nov., D. alpinus sp. nov., and D. joshuensis sp. nov. and description of Dictyobacteraceae fam. nov. within the order Ktedonobacterales isolated from Tengu-no-mugimeshi.</title>
        <authorList>
            <person name="Wang C.M."/>
            <person name="Zheng Y."/>
            <person name="Sakai Y."/>
            <person name="Toyoda A."/>
            <person name="Minakuchi Y."/>
            <person name="Abe K."/>
            <person name="Yokota A."/>
            <person name="Yabe S."/>
        </authorList>
    </citation>
    <scope>NUCLEOTIDE SEQUENCE [LARGE SCALE GENOMIC DNA]</scope>
    <source>
        <strain evidence="2">Uno16</strain>
    </source>
</reference>
<name>A0A402BF07_9CHLR</name>
<dbReference type="SUPFAM" id="SSF54427">
    <property type="entry name" value="NTF2-like"/>
    <property type="match status" value="1"/>
</dbReference>
<dbReference type="RefSeq" id="WP_126630138.1">
    <property type="nucleotide sequence ID" value="NZ_BIFT01000002.1"/>
</dbReference>
<keyword evidence="2" id="KW-1185">Reference proteome</keyword>
<dbReference type="InterPro" id="IPR032710">
    <property type="entry name" value="NTF2-like_dom_sf"/>
</dbReference>
<dbReference type="Gene3D" id="3.10.450.50">
    <property type="match status" value="1"/>
</dbReference>
<organism evidence="1 2">
    <name type="scientific">Dictyobacter alpinus</name>
    <dbReference type="NCBI Taxonomy" id="2014873"/>
    <lineage>
        <taxon>Bacteria</taxon>
        <taxon>Bacillati</taxon>
        <taxon>Chloroflexota</taxon>
        <taxon>Ktedonobacteria</taxon>
        <taxon>Ktedonobacterales</taxon>
        <taxon>Dictyobacteraceae</taxon>
        <taxon>Dictyobacter</taxon>
    </lineage>
</organism>
<gene>
    <name evidence="1" type="ORF">KDA_54470</name>
</gene>